<keyword evidence="3" id="KW-1185">Reference proteome</keyword>
<accession>A0A1C7ME76</accession>
<evidence type="ECO:0000256" key="1">
    <source>
        <dbReference type="SAM" id="MobiDB-lite"/>
    </source>
</evidence>
<sequence length="384" mass="41568">MSFDFDAFNNPQPAFVDLERGPLSFEELLASFSGSEDISPPSYFETFDSSAFQYSDPYNQDYSGLYDPAMEQFVLPFEGGEKNPQLDNVFAVAESASRQDLPFPCLDFVSPSDLSFLPLTPAFSSRSVRTGLESQTTGYSSGVVNSSARPQPREQSRYSPYSLRASTRTSSASSSLQSTSSTSPVPASQLYLDADWLGDIESEGNDSDDDYIPSPRSASPKGPSRPTSSKKSNRYTPYTPSPASSSASRSSSRASSLSSSRGASQVSASSGPRRRNKVATPEEIAAAKIEGRNCPISGCPYIHNSIQTWACCGIPLKDLEKYDLTDANISAMMEMQMQFAGMTMVGGCGKMLSRRDALKRHLDNPKIGCVGDLDGEWLKVPKAT</sequence>
<comment type="caution">
    <text evidence="2">The sequence shown here is derived from an EMBL/GenBank/DDBJ whole genome shotgun (WGS) entry which is preliminary data.</text>
</comment>
<organism evidence="2 3">
    <name type="scientific">Grifola frondosa</name>
    <name type="common">Maitake</name>
    <name type="synonym">Polyporus frondosus</name>
    <dbReference type="NCBI Taxonomy" id="5627"/>
    <lineage>
        <taxon>Eukaryota</taxon>
        <taxon>Fungi</taxon>
        <taxon>Dikarya</taxon>
        <taxon>Basidiomycota</taxon>
        <taxon>Agaricomycotina</taxon>
        <taxon>Agaricomycetes</taxon>
        <taxon>Polyporales</taxon>
        <taxon>Grifolaceae</taxon>
        <taxon>Grifola</taxon>
    </lineage>
</organism>
<feature type="compositionally biased region" description="Polar residues" evidence="1">
    <location>
        <begin position="134"/>
        <end position="149"/>
    </location>
</feature>
<dbReference type="Proteomes" id="UP000092993">
    <property type="component" value="Unassembled WGS sequence"/>
</dbReference>
<feature type="region of interest" description="Disordered" evidence="1">
    <location>
        <begin position="134"/>
        <end position="187"/>
    </location>
</feature>
<dbReference type="OrthoDB" id="8922241at2759"/>
<gene>
    <name evidence="2" type="ORF">A0H81_06813</name>
</gene>
<dbReference type="STRING" id="5627.A0A1C7ME76"/>
<dbReference type="AlphaFoldDB" id="A0A1C7ME76"/>
<feature type="compositionally biased region" description="Low complexity" evidence="1">
    <location>
        <begin position="162"/>
        <end position="183"/>
    </location>
</feature>
<evidence type="ECO:0000313" key="3">
    <source>
        <dbReference type="Proteomes" id="UP000092993"/>
    </source>
</evidence>
<feature type="compositionally biased region" description="Polar residues" evidence="1">
    <location>
        <begin position="225"/>
        <end position="238"/>
    </location>
</feature>
<protein>
    <recommendedName>
        <fullName evidence="4">C2H2-type domain-containing protein</fullName>
    </recommendedName>
</protein>
<proteinExistence type="predicted"/>
<reference evidence="2 3" key="1">
    <citation type="submission" date="2016-03" db="EMBL/GenBank/DDBJ databases">
        <title>Whole genome sequencing of Grifola frondosa 9006-11.</title>
        <authorList>
            <person name="Min B."/>
            <person name="Park H."/>
            <person name="Kim J.-G."/>
            <person name="Cho H."/>
            <person name="Oh Y.-L."/>
            <person name="Kong W.-S."/>
            <person name="Choi I.-G."/>
        </authorList>
    </citation>
    <scope>NUCLEOTIDE SEQUENCE [LARGE SCALE GENOMIC DNA]</scope>
    <source>
        <strain evidence="2 3">9006-11</strain>
    </source>
</reference>
<feature type="compositionally biased region" description="Acidic residues" evidence="1">
    <location>
        <begin position="199"/>
        <end position="211"/>
    </location>
</feature>
<feature type="compositionally biased region" description="Low complexity" evidence="1">
    <location>
        <begin position="241"/>
        <end position="270"/>
    </location>
</feature>
<dbReference type="EMBL" id="LUGG01000007">
    <property type="protein sequence ID" value="OBZ73294.1"/>
    <property type="molecule type" value="Genomic_DNA"/>
</dbReference>
<evidence type="ECO:0008006" key="4">
    <source>
        <dbReference type="Google" id="ProtNLM"/>
    </source>
</evidence>
<name>A0A1C7ME76_GRIFR</name>
<evidence type="ECO:0000313" key="2">
    <source>
        <dbReference type="EMBL" id="OBZ73294.1"/>
    </source>
</evidence>
<feature type="region of interest" description="Disordered" evidence="1">
    <location>
        <begin position="199"/>
        <end position="280"/>
    </location>
</feature>